<dbReference type="Proteomes" id="UP001568698">
    <property type="component" value="Unassembled WGS sequence"/>
</dbReference>
<keyword evidence="1 2" id="KW-0732">Signal</keyword>
<proteinExistence type="predicted"/>
<evidence type="ECO:0000256" key="2">
    <source>
        <dbReference type="SAM" id="SignalP"/>
    </source>
</evidence>
<dbReference type="Pfam" id="PF00497">
    <property type="entry name" value="SBP_bac_3"/>
    <property type="match status" value="1"/>
</dbReference>
<dbReference type="Gene3D" id="3.40.190.10">
    <property type="entry name" value="Periplasmic binding protein-like II"/>
    <property type="match status" value="2"/>
</dbReference>
<name>A0ABV4K406_9BACT</name>
<evidence type="ECO:0000313" key="4">
    <source>
        <dbReference type="EMBL" id="MEZ7197709.1"/>
    </source>
</evidence>
<feature type="chain" id="PRO_5047458900" evidence="2">
    <location>
        <begin position="22"/>
        <end position="254"/>
    </location>
</feature>
<evidence type="ECO:0000259" key="3">
    <source>
        <dbReference type="SMART" id="SM00062"/>
    </source>
</evidence>
<evidence type="ECO:0000313" key="5">
    <source>
        <dbReference type="Proteomes" id="UP001568698"/>
    </source>
</evidence>
<sequence>MLRILLLSIVVAVFMPCAAFAGKVSISSGEYAPYTGKDLPHGGFVNHVISEAFRESGYEVEIAYYPWARAFELAREGAADAVSYVYITERRGRDYLFSDPITHERLVVFSKKETKIPEWKSFADFKGFRIGITRDFSYTDEFWRLADNGVLTYDVANSDYSNFAMLIAKRIDIFFADELVGFTILRERFAPGIADMVKSSERAIADHTGALGFTRKTERGARLRDIFNNGLEKMKESGRFQEMYNALLAGEYNR</sequence>
<feature type="domain" description="Solute-binding protein family 3/N-terminal" evidence="3">
    <location>
        <begin position="23"/>
        <end position="251"/>
    </location>
</feature>
<reference evidence="4 5" key="1">
    <citation type="submission" date="2024-08" db="EMBL/GenBank/DDBJ databases">
        <title>Sulfate-reducing bacteria isolated from formation water of the oil field in Kazakhstan and description of Pseudodesulfovibrio sp.</title>
        <authorList>
            <person name="Bidzhieva S.K."/>
            <person name="Tourova T.P."/>
            <person name="Grouzdev D.S."/>
            <person name="Beletsky A.V."/>
            <person name="Sokolova D.S."/>
            <person name="Samigullina S.R."/>
            <person name="Poltaraus A.B."/>
            <person name="Avtukh A.N."/>
            <person name="Tereshina V.M."/>
            <person name="Zhaparov N.S."/>
            <person name="Mardanov A.V."/>
            <person name="Nazina T.N."/>
        </authorList>
    </citation>
    <scope>NUCLEOTIDE SEQUENCE [LARGE SCALE GENOMIC DNA]</scope>
    <source>
        <strain evidence="4 5">9FUS</strain>
    </source>
</reference>
<dbReference type="SMART" id="SM00062">
    <property type="entry name" value="PBPb"/>
    <property type="match status" value="1"/>
</dbReference>
<dbReference type="PANTHER" id="PTHR35936:SF25">
    <property type="entry name" value="ABC TRANSPORTER SUBSTRATE-BINDING PROTEIN"/>
    <property type="match status" value="1"/>
</dbReference>
<dbReference type="RefSeq" id="WP_371387222.1">
    <property type="nucleotide sequence ID" value="NZ_JBGLYH010000039.1"/>
</dbReference>
<evidence type="ECO:0000256" key="1">
    <source>
        <dbReference type="ARBA" id="ARBA00022729"/>
    </source>
</evidence>
<dbReference type="PANTHER" id="PTHR35936">
    <property type="entry name" value="MEMBRANE-BOUND LYTIC MUREIN TRANSGLYCOSYLASE F"/>
    <property type="match status" value="1"/>
</dbReference>
<comment type="caution">
    <text evidence="4">The sequence shown here is derived from an EMBL/GenBank/DDBJ whole genome shotgun (WGS) entry which is preliminary data.</text>
</comment>
<keyword evidence="5" id="KW-1185">Reference proteome</keyword>
<protein>
    <submittedName>
        <fullName evidence="4">Substrate-binding periplasmic protein</fullName>
    </submittedName>
</protein>
<organism evidence="4 5">
    <name type="scientific">Pseudodesulfovibrio karagichevae</name>
    <dbReference type="NCBI Taxonomy" id="3239305"/>
    <lineage>
        <taxon>Bacteria</taxon>
        <taxon>Pseudomonadati</taxon>
        <taxon>Thermodesulfobacteriota</taxon>
        <taxon>Desulfovibrionia</taxon>
        <taxon>Desulfovibrionales</taxon>
        <taxon>Desulfovibrionaceae</taxon>
    </lineage>
</organism>
<dbReference type="SUPFAM" id="SSF53850">
    <property type="entry name" value="Periplasmic binding protein-like II"/>
    <property type="match status" value="1"/>
</dbReference>
<accession>A0ABV4K406</accession>
<dbReference type="InterPro" id="IPR001638">
    <property type="entry name" value="Solute-binding_3/MltF_N"/>
</dbReference>
<feature type="signal peptide" evidence="2">
    <location>
        <begin position="1"/>
        <end position="21"/>
    </location>
</feature>
<gene>
    <name evidence="4" type="ORF">AB6M95_13170</name>
</gene>
<dbReference type="EMBL" id="JBGLYH010000039">
    <property type="protein sequence ID" value="MEZ7197709.1"/>
    <property type="molecule type" value="Genomic_DNA"/>
</dbReference>